<evidence type="ECO:0000313" key="1">
    <source>
        <dbReference type="EMBL" id="KAK7433852.1"/>
    </source>
</evidence>
<organism evidence="1 2">
    <name type="scientific">Marasmiellus scandens</name>
    <dbReference type="NCBI Taxonomy" id="2682957"/>
    <lineage>
        <taxon>Eukaryota</taxon>
        <taxon>Fungi</taxon>
        <taxon>Dikarya</taxon>
        <taxon>Basidiomycota</taxon>
        <taxon>Agaricomycotina</taxon>
        <taxon>Agaricomycetes</taxon>
        <taxon>Agaricomycetidae</taxon>
        <taxon>Agaricales</taxon>
        <taxon>Marasmiineae</taxon>
        <taxon>Omphalotaceae</taxon>
        <taxon>Marasmiellus</taxon>
    </lineage>
</organism>
<reference evidence="1 2" key="1">
    <citation type="submission" date="2024-01" db="EMBL/GenBank/DDBJ databases">
        <title>A draft genome for the cacao thread blight pathogen Marasmiellus scandens.</title>
        <authorList>
            <person name="Baruah I.K."/>
            <person name="Leung J."/>
            <person name="Bukari Y."/>
            <person name="Amoako-Attah I."/>
            <person name="Meinhardt L.W."/>
            <person name="Bailey B.A."/>
            <person name="Cohen S.P."/>
        </authorList>
    </citation>
    <scope>NUCLEOTIDE SEQUENCE [LARGE SCALE GENOMIC DNA]</scope>
    <source>
        <strain evidence="1 2">GH-19</strain>
    </source>
</reference>
<dbReference type="Proteomes" id="UP001498398">
    <property type="component" value="Unassembled WGS sequence"/>
</dbReference>
<proteinExistence type="predicted"/>
<evidence type="ECO:0000313" key="2">
    <source>
        <dbReference type="Proteomes" id="UP001498398"/>
    </source>
</evidence>
<dbReference type="EMBL" id="JBANRG010000138">
    <property type="protein sequence ID" value="KAK7433852.1"/>
    <property type="molecule type" value="Genomic_DNA"/>
</dbReference>
<keyword evidence="2" id="KW-1185">Reference proteome</keyword>
<protein>
    <submittedName>
        <fullName evidence="1">Uncharacterized protein</fullName>
    </submittedName>
</protein>
<name>A0ABR1IJ43_9AGAR</name>
<sequence length="529" mass="59059">MPRTLIPAPSSICLTCRCVKYDYPEVEIVLLKAIQCDCEFPCSRCTDAKQTALCIYRPYQTQHNLGIDILRDQLDVLWHNFAQIAGSLNKLHRQLKDFATGKGGLPGLGDFYESTYPHSDPLHDGQIYGRTSTGVLNSSSPAAPVSFLCSLPNTQPQLAFMPDTYQMLAEARTNVYQESQQVWDLMNERGAPENSFLSPVHPFDWWGLLSTGYTGQNTEGDLTFASNRCQAAQYNSTFNEGGSSCLNCHLSARRVCLKLWNSRLQLNDPHDQLLIGNQTALCIYRPCQTSHILGADFLCDQLDVLWYNFAQTQGSLNKLRRQLKDFAAGKSSFPDLGESYEYNYANSDPLHNGQSNRGNSYYLDNCDQYSAGLSNSSTAVHCASLLCSSLNTQLQDALVLDKPCQMLADRMNIHQESHLSWSLMDTRDGPDSFSLSSIHPVDGCDLFNTPRQDTEGPLALASNWYPNMQQRIIEQERSLLPQDLGCLDYSYFSIVLDCSECVSDSVYENGTNFTELTTTLASAQFSTST</sequence>
<accession>A0ABR1IJ43</accession>
<comment type="caution">
    <text evidence="1">The sequence shown here is derived from an EMBL/GenBank/DDBJ whole genome shotgun (WGS) entry which is preliminary data.</text>
</comment>
<gene>
    <name evidence="1" type="ORF">VKT23_020521</name>
</gene>